<accession>A0A136LWB3</accession>
<proteinExistence type="predicted"/>
<evidence type="ECO:0000256" key="1">
    <source>
        <dbReference type="SAM" id="Phobius"/>
    </source>
</evidence>
<sequence length="182" mass="19769">MDIITIALLFILVFLAFVYLIRSKIMGVLAVILKFGFPALAVLLLVALFIPSVFNTAADFTLKQNGTYDQITQFDDTLSPILELPSNLLVGLDDLFGGSDTEEVPDTDGLLEENLYPTIVTLVGGILRLVTIAFCVLGMVAIIYLSYTLEGSLSAHAMKQKVKTLEQRVASLEAQLTVQASP</sequence>
<comment type="caution">
    <text evidence="2">The sequence shown here is derived from an EMBL/GenBank/DDBJ whole genome shotgun (WGS) entry which is preliminary data.</text>
</comment>
<feature type="transmembrane region" description="Helical" evidence="1">
    <location>
        <begin position="28"/>
        <end position="50"/>
    </location>
</feature>
<gene>
    <name evidence="2" type="ORF">TR69_WS6001001503</name>
</gene>
<evidence type="ECO:0000313" key="3">
    <source>
        <dbReference type="Proteomes" id="UP000070457"/>
    </source>
</evidence>
<dbReference type="EMBL" id="JYNZ01000006">
    <property type="protein sequence ID" value="KXK25897.1"/>
    <property type="molecule type" value="Genomic_DNA"/>
</dbReference>
<keyword evidence="1" id="KW-0812">Transmembrane</keyword>
<feature type="transmembrane region" description="Helical" evidence="1">
    <location>
        <begin position="6"/>
        <end position="21"/>
    </location>
</feature>
<feature type="transmembrane region" description="Helical" evidence="1">
    <location>
        <begin position="126"/>
        <end position="149"/>
    </location>
</feature>
<dbReference type="Proteomes" id="UP000070457">
    <property type="component" value="Unassembled WGS sequence"/>
</dbReference>
<evidence type="ECO:0000313" key="2">
    <source>
        <dbReference type="EMBL" id="KXK25897.1"/>
    </source>
</evidence>
<dbReference type="AlphaFoldDB" id="A0A136LWB3"/>
<keyword evidence="1" id="KW-1133">Transmembrane helix</keyword>
<name>A0A136LWB3_9BACT</name>
<organism evidence="2 3">
    <name type="scientific">candidate division WS6 bacterium OLB20</name>
    <dbReference type="NCBI Taxonomy" id="1617426"/>
    <lineage>
        <taxon>Bacteria</taxon>
        <taxon>Candidatus Dojkabacteria</taxon>
    </lineage>
</organism>
<keyword evidence="1" id="KW-0472">Membrane</keyword>
<reference evidence="2 3" key="1">
    <citation type="submission" date="2015-02" db="EMBL/GenBank/DDBJ databases">
        <title>Improved understanding of the partial-nitritation anammox process through 23 genomes representing the majority of the microbial community.</title>
        <authorList>
            <person name="Speth D.R."/>
            <person name="In T Zandt M."/>
            <person name="Guerrero Cruz S."/>
            <person name="Jetten M.S."/>
            <person name="Dutilh B.E."/>
        </authorList>
    </citation>
    <scope>NUCLEOTIDE SEQUENCE [LARGE SCALE GENOMIC DNA]</scope>
    <source>
        <strain evidence="2">OLB20</strain>
    </source>
</reference>
<protein>
    <submittedName>
        <fullName evidence="2">Uncharacterized protein</fullName>
    </submittedName>
</protein>